<name>A0A3N0BKZ6_9ACTN</name>
<gene>
    <name evidence="5" type="ORF">DMP08_00030</name>
</gene>
<dbReference type="GO" id="GO:0071111">
    <property type="term" value="F:cyclic-guanylate-specific phosphodiesterase activity"/>
    <property type="evidence" value="ECO:0007669"/>
    <property type="project" value="InterPro"/>
</dbReference>
<dbReference type="SUPFAM" id="SSF52172">
    <property type="entry name" value="CheY-like"/>
    <property type="match status" value="1"/>
</dbReference>
<keyword evidence="6" id="KW-1185">Reference proteome</keyword>
<comment type="caution">
    <text evidence="5">The sequence shown here is derived from an EMBL/GenBank/DDBJ whole genome shotgun (WGS) entry which is preliminary data.</text>
</comment>
<dbReference type="InterPro" id="IPR011006">
    <property type="entry name" value="CheY-like_superfamily"/>
</dbReference>
<dbReference type="PROSITE" id="PS50887">
    <property type="entry name" value="GGDEF"/>
    <property type="match status" value="1"/>
</dbReference>
<evidence type="ECO:0000259" key="2">
    <source>
        <dbReference type="PROSITE" id="PS50110"/>
    </source>
</evidence>
<dbReference type="PROSITE" id="PS50110">
    <property type="entry name" value="RESPONSE_REGULATORY"/>
    <property type="match status" value="1"/>
</dbReference>
<dbReference type="Proteomes" id="UP000278632">
    <property type="component" value="Unassembled WGS sequence"/>
</dbReference>
<dbReference type="CDD" id="cd01948">
    <property type="entry name" value="EAL"/>
    <property type="match status" value="1"/>
</dbReference>
<keyword evidence="1" id="KW-0597">Phosphoprotein</keyword>
<dbReference type="GO" id="GO:0000160">
    <property type="term" value="P:phosphorelay signal transduction system"/>
    <property type="evidence" value="ECO:0007669"/>
    <property type="project" value="InterPro"/>
</dbReference>
<dbReference type="Gene3D" id="3.20.20.450">
    <property type="entry name" value="EAL domain"/>
    <property type="match status" value="1"/>
</dbReference>
<dbReference type="InterPro" id="IPR043128">
    <property type="entry name" value="Rev_trsase/Diguanyl_cyclase"/>
</dbReference>
<dbReference type="PANTHER" id="PTHR33121:SF70">
    <property type="entry name" value="SIGNALING PROTEIN YKOW"/>
    <property type="match status" value="1"/>
</dbReference>
<feature type="domain" description="EAL" evidence="3">
    <location>
        <begin position="309"/>
        <end position="564"/>
    </location>
</feature>
<dbReference type="InterPro" id="IPR000160">
    <property type="entry name" value="GGDEF_dom"/>
</dbReference>
<dbReference type="InterPro" id="IPR001633">
    <property type="entry name" value="EAL_dom"/>
</dbReference>
<evidence type="ECO:0000259" key="4">
    <source>
        <dbReference type="PROSITE" id="PS50887"/>
    </source>
</evidence>
<feature type="domain" description="GGDEF" evidence="4">
    <location>
        <begin position="173"/>
        <end position="300"/>
    </location>
</feature>
<dbReference type="Gene3D" id="3.40.50.2300">
    <property type="match status" value="1"/>
</dbReference>
<evidence type="ECO:0000313" key="6">
    <source>
        <dbReference type="Proteomes" id="UP000278632"/>
    </source>
</evidence>
<proteinExistence type="predicted"/>
<dbReference type="SUPFAM" id="SSF141868">
    <property type="entry name" value="EAL domain-like"/>
    <property type="match status" value="1"/>
</dbReference>
<dbReference type="NCBIfam" id="TIGR00254">
    <property type="entry name" value="GGDEF"/>
    <property type="match status" value="1"/>
</dbReference>
<dbReference type="OrthoDB" id="9805474at2"/>
<dbReference type="SMART" id="SM00448">
    <property type="entry name" value="REC"/>
    <property type="match status" value="1"/>
</dbReference>
<dbReference type="SUPFAM" id="SSF55073">
    <property type="entry name" value="Nucleotide cyclase"/>
    <property type="match status" value="1"/>
</dbReference>
<dbReference type="PROSITE" id="PS50883">
    <property type="entry name" value="EAL"/>
    <property type="match status" value="1"/>
</dbReference>
<dbReference type="Pfam" id="PF00072">
    <property type="entry name" value="Response_reg"/>
    <property type="match status" value="1"/>
</dbReference>
<dbReference type="CDD" id="cd01949">
    <property type="entry name" value="GGDEF"/>
    <property type="match status" value="1"/>
</dbReference>
<dbReference type="EMBL" id="QICD01000001">
    <property type="protein sequence ID" value="RNL49122.1"/>
    <property type="molecule type" value="Genomic_DNA"/>
</dbReference>
<dbReference type="PANTHER" id="PTHR33121">
    <property type="entry name" value="CYCLIC DI-GMP PHOSPHODIESTERASE PDEF"/>
    <property type="match status" value="1"/>
</dbReference>
<dbReference type="InterPro" id="IPR050706">
    <property type="entry name" value="Cyclic-di-GMP_PDE-like"/>
</dbReference>
<evidence type="ECO:0000256" key="1">
    <source>
        <dbReference type="PROSITE-ProRule" id="PRU00169"/>
    </source>
</evidence>
<protein>
    <submittedName>
        <fullName evidence="5">Diguanylate cyclase</fullName>
    </submittedName>
</protein>
<feature type="domain" description="Response regulatory" evidence="2">
    <location>
        <begin position="1"/>
        <end position="113"/>
    </location>
</feature>
<reference evidence="6" key="1">
    <citation type="submission" date="2018-05" db="EMBL/GenBank/DDBJ databases">
        <title>Genome Sequencing of selected type strains of the family Eggerthellaceae.</title>
        <authorList>
            <person name="Danylec N."/>
            <person name="Stoll D.A."/>
            <person name="Doetsch A."/>
            <person name="Huch M."/>
        </authorList>
    </citation>
    <scope>NUCLEOTIDE SEQUENCE [LARGE SCALE GENOMIC DNA]</scope>
    <source>
        <strain evidence="6">DSM 16106</strain>
    </source>
</reference>
<dbReference type="Gene3D" id="3.30.70.270">
    <property type="match status" value="1"/>
</dbReference>
<dbReference type="AlphaFoldDB" id="A0A3N0BKZ6"/>
<dbReference type="InterPro" id="IPR035919">
    <property type="entry name" value="EAL_sf"/>
</dbReference>
<accession>A0A3N0BKZ6</accession>
<dbReference type="InterPro" id="IPR029787">
    <property type="entry name" value="Nucleotide_cyclase"/>
</dbReference>
<dbReference type="Pfam" id="PF00563">
    <property type="entry name" value="EAL"/>
    <property type="match status" value="1"/>
</dbReference>
<organism evidence="5 6">
    <name type="scientific">Paraeggerthella hongkongensis</name>
    <dbReference type="NCBI Taxonomy" id="230658"/>
    <lineage>
        <taxon>Bacteria</taxon>
        <taxon>Bacillati</taxon>
        <taxon>Actinomycetota</taxon>
        <taxon>Coriobacteriia</taxon>
        <taxon>Eggerthellales</taxon>
        <taxon>Eggerthellaceae</taxon>
        <taxon>Paraeggerthella</taxon>
    </lineage>
</organism>
<evidence type="ECO:0000259" key="3">
    <source>
        <dbReference type="PROSITE" id="PS50883"/>
    </source>
</evidence>
<dbReference type="InterPro" id="IPR001789">
    <property type="entry name" value="Sig_transdc_resp-reg_receiver"/>
</dbReference>
<sequence length="574" mass="64576">MLIVDDSRIDRTLLANMFAESYSILEAASGQEALVTMAERKVDVVVLDIDMKGMNGFALIDAMKADPSLSDIPIIVETGESAHEESALLRGADDFIAKPFNTTIARRRVDNIVTKHVLEREKLQTALRKTELLAAHRAQELLYAAEHDSLTGLYNRTAFCRKTAELLKSRPHEEFAIVQFDIERFKIFNELHGSIRGDEVLKAIAQCLDKTLRNRGVYGRMEADHFALCLPKDMALSNNLATQLELALANAEAEHEIVLYFGMYEITDRTMPVDIMCDRATLALRSIKGNYNTRFALYDSNMHQSLITKHTMKAEGERALEHREFEPFIQPIFNLASGALVGGEALVRWRHPDKGLIPPGQFLPFFENSGFIVRLDSHIREEVCRFLASMESSGIASVPLSVNISRLEFYDPHLCNNLVDLVKRHRLPLSRLRLEITESAYADNLPQLLQAMEKLQRFGFTVLMDDFGTGYSSLSMLRDVPIDMIKLDMRFLGGESRNRAREENILRAIVPMAKSLDLPVIAEGVETADQASLLESVGCDLVQGYLYAKPVSRDEFLALAVRETAKSPLKKQKA</sequence>
<dbReference type="CDD" id="cd00156">
    <property type="entry name" value="REC"/>
    <property type="match status" value="1"/>
</dbReference>
<dbReference type="SMART" id="SM00267">
    <property type="entry name" value="GGDEF"/>
    <property type="match status" value="1"/>
</dbReference>
<dbReference type="SMART" id="SM00052">
    <property type="entry name" value="EAL"/>
    <property type="match status" value="1"/>
</dbReference>
<feature type="modified residue" description="4-aspartylphosphate" evidence="1">
    <location>
        <position position="48"/>
    </location>
</feature>
<dbReference type="Pfam" id="PF00990">
    <property type="entry name" value="GGDEF"/>
    <property type="match status" value="1"/>
</dbReference>
<evidence type="ECO:0000313" key="5">
    <source>
        <dbReference type="EMBL" id="RNL49122.1"/>
    </source>
</evidence>